<accession>A0AAD6MH24</accession>
<evidence type="ECO:0000313" key="1">
    <source>
        <dbReference type="EMBL" id="KAJ6984167.1"/>
    </source>
</evidence>
<comment type="caution">
    <text evidence="1">The sequence shown here is derived from an EMBL/GenBank/DDBJ whole genome shotgun (WGS) entry which is preliminary data.</text>
</comment>
<evidence type="ECO:0000313" key="2">
    <source>
        <dbReference type="Proteomes" id="UP001164929"/>
    </source>
</evidence>
<dbReference type="EMBL" id="JAQIZT010000009">
    <property type="protein sequence ID" value="KAJ6984167.1"/>
    <property type="molecule type" value="Genomic_DNA"/>
</dbReference>
<dbReference type="Proteomes" id="UP001164929">
    <property type="component" value="Chromosome 9"/>
</dbReference>
<organism evidence="1 2">
    <name type="scientific">Populus alba x Populus x berolinensis</name>
    <dbReference type="NCBI Taxonomy" id="444605"/>
    <lineage>
        <taxon>Eukaryota</taxon>
        <taxon>Viridiplantae</taxon>
        <taxon>Streptophyta</taxon>
        <taxon>Embryophyta</taxon>
        <taxon>Tracheophyta</taxon>
        <taxon>Spermatophyta</taxon>
        <taxon>Magnoliopsida</taxon>
        <taxon>eudicotyledons</taxon>
        <taxon>Gunneridae</taxon>
        <taxon>Pentapetalae</taxon>
        <taxon>rosids</taxon>
        <taxon>fabids</taxon>
        <taxon>Malpighiales</taxon>
        <taxon>Salicaceae</taxon>
        <taxon>Saliceae</taxon>
        <taxon>Populus</taxon>
    </lineage>
</organism>
<gene>
    <name evidence="1" type="ORF">NC653_022419</name>
</gene>
<reference evidence="1" key="1">
    <citation type="journal article" date="2023" name="Mol. Ecol. Resour.">
        <title>Chromosome-level genome assembly of a triploid poplar Populus alba 'Berolinensis'.</title>
        <authorList>
            <person name="Chen S."/>
            <person name="Yu Y."/>
            <person name="Wang X."/>
            <person name="Wang S."/>
            <person name="Zhang T."/>
            <person name="Zhou Y."/>
            <person name="He R."/>
            <person name="Meng N."/>
            <person name="Wang Y."/>
            <person name="Liu W."/>
            <person name="Liu Z."/>
            <person name="Liu J."/>
            <person name="Guo Q."/>
            <person name="Huang H."/>
            <person name="Sederoff R.R."/>
            <person name="Wang G."/>
            <person name="Qu G."/>
            <person name="Chen S."/>
        </authorList>
    </citation>
    <scope>NUCLEOTIDE SEQUENCE</scope>
    <source>
        <strain evidence="1">SC-2020</strain>
    </source>
</reference>
<name>A0AAD6MH24_9ROSI</name>
<proteinExistence type="predicted"/>
<protein>
    <submittedName>
        <fullName evidence="1">Uncharacterized protein</fullName>
    </submittedName>
</protein>
<sequence>MNIEVVGSSTLRRSLSPLCNAASVLATTKIMGLAERTTVLGDRNPRSNQEIVILHLGKQHPVCR</sequence>
<keyword evidence="2" id="KW-1185">Reference proteome</keyword>
<dbReference type="AlphaFoldDB" id="A0AAD6MH24"/>